<keyword evidence="2" id="KW-1185">Reference proteome</keyword>
<dbReference type="RefSeq" id="WP_132826637.1">
    <property type="nucleotide sequence ID" value="NZ_SMFP01000001.1"/>
</dbReference>
<accession>A0A4V2Z8J2</accession>
<dbReference type="Gene3D" id="2.40.400.10">
    <property type="entry name" value="Acetoacetate decarboxylase-like"/>
    <property type="match status" value="1"/>
</dbReference>
<sequence length="248" mass="27751">MTPDDIHVLSAMPPANPSYPRGPYRFIDREYLVITYLSDPDAIRAMVPEPLTPDGSDQVHYEWINMPDSTGFGAYQESGLVIPCLLNGEPVNYTAMMFLNDEPPISAGREIWGFPKRWGEPKLEVRTDTLTGTLHYAGERVAMGTMAYKYQDRMAADPAKRGAHLRKTSVNLKIIPCVTGHQRVAELVAYNLTDITMHFHFSGPARLHLIPHINAPVADLPVLSVVEGRHFKADLTLPYGRIVHDYLA</sequence>
<dbReference type="InterPro" id="IPR010451">
    <property type="entry name" value="Acetoacetate_decarboxylase"/>
</dbReference>
<dbReference type="SUPFAM" id="SSF160104">
    <property type="entry name" value="Acetoacetate decarboxylase-like"/>
    <property type="match status" value="1"/>
</dbReference>
<evidence type="ECO:0000313" key="2">
    <source>
        <dbReference type="Proteomes" id="UP000294662"/>
    </source>
</evidence>
<dbReference type="EMBL" id="SMFP01000001">
    <property type="protein sequence ID" value="TDE40646.1"/>
    <property type="molecule type" value="Genomic_DNA"/>
</dbReference>
<dbReference type="InterPro" id="IPR023375">
    <property type="entry name" value="ADC_dom_sf"/>
</dbReference>
<gene>
    <name evidence="1" type="ORF">E1B25_00040</name>
</gene>
<organism evidence="1 2">
    <name type="scientific">Antarcticimicrobium sediminis</name>
    <dbReference type="NCBI Taxonomy" id="2546227"/>
    <lineage>
        <taxon>Bacteria</taxon>
        <taxon>Pseudomonadati</taxon>
        <taxon>Pseudomonadota</taxon>
        <taxon>Alphaproteobacteria</taxon>
        <taxon>Rhodobacterales</taxon>
        <taxon>Paracoccaceae</taxon>
        <taxon>Antarcticimicrobium</taxon>
    </lineage>
</organism>
<dbReference type="AlphaFoldDB" id="A0A4V2Z8J2"/>
<dbReference type="Pfam" id="PF06314">
    <property type="entry name" value="ADC"/>
    <property type="match status" value="1"/>
</dbReference>
<protein>
    <submittedName>
        <fullName evidence="1">Acetoacetate decarboxylase</fullName>
    </submittedName>
</protein>
<name>A0A4V2Z8J2_9RHOB</name>
<evidence type="ECO:0000313" key="1">
    <source>
        <dbReference type="EMBL" id="TDE40646.1"/>
    </source>
</evidence>
<dbReference type="OrthoDB" id="1633687at2"/>
<dbReference type="Proteomes" id="UP000294662">
    <property type="component" value="Unassembled WGS sequence"/>
</dbReference>
<proteinExistence type="predicted"/>
<reference evidence="1 2" key="1">
    <citation type="submission" date="2019-03" db="EMBL/GenBank/DDBJ databases">
        <authorList>
            <person name="Zhang S."/>
        </authorList>
    </citation>
    <scope>NUCLEOTIDE SEQUENCE [LARGE SCALE GENOMIC DNA]</scope>
    <source>
        <strain evidence="1 2">S4J41</strain>
    </source>
</reference>
<comment type="caution">
    <text evidence="1">The sequence shown here is derived from an EMBL/GenBank/DDBJ whole genome shotgun (WGS) entry which is preliminary data.</text>
</comment>
<dbReference type="NCBIfam" id="NF002614">
    <property type="entry name" value="PRK02265.1"/>
    <property type="match status" value="1"/>
</dbReference>
<dbReference type="GO" id="GO:0016829">
    <property type="term" value="F:lyase activity"/>
    <property type="evidence" value="ECO:0007669"/>
    <property type="project" value="InterPro"/>
</dbReference>